<gene>
    <name evidence="2" type="ORF">FIESC28_03971</name>
</gene>
<dbReference type="PANTHER" id="PTHR13812">
    <property type="entry name" value="KETIMINE REDUCTASE MU-CRYSTALLIN"/>
    <property type="match status" value="1"/>
</dbReference>
<dbReference type="OrthoDB" id="41492at2759"/>
<dbReference type="InterPro" id="IPR036291">
    <property type="entry name" value="NAD(P)-bd_dom_sf"/>
</dbReference>
<reference evidence="2 3" key="1">
    <citation type="submission" date="2018-06" db="EMBL/GenBank/DDBJ databases">
        <title>Fusarium incarnatum-equiseti species complex species 28.</title>
        <authorList>
            <person name="Gardiner D.M."/>
        </authorList>
    </citation>
    <scope>NUCLEOTIDE SEQUENCE [LARGE SCALE GENOMIC DNA]</scope>
    <source>
        <strain evidence="2 3">FIESC_28</strain>
    </source>
</reference>
<dbReference type="EMBL" id="QKXC01000079">
    <property type="protein sequence ID" value="RBR23229.1"/>
    <property type="molecule type" value="Genomic_DNA"/>
</dbReference>
<evidence type="ECO:0000256" key="1">
    <source>
        <dbReference type="ARBA" id="ARBA00008903"/>
    </source>
</evidence>
<dbReference type="GO" id="GO:0005737">
    <property type="term" value="C:cytoplasm"/>
    <property type="evidence" value="ECO:0007669"/>
    <property type="project" value="TreeGrafter"/>
</dbReference>
<dbReference type="InterPro" id="IPR003462">
    <property type="entry name" value="ODC_Mu_crystall"/>
</dbReference>
<dbReference type="RefSeq" id="XP_031017820.1">
    <property type="nucleotide sequence ID" value="XM_031158120.1"/>
</dbReference>
<name>A0A366S1M6_9HYPO</name>
<dbReference type="Proteomes" id="UP000253153">
    <property type="component" value="Unassembled WGS sequence"/>
</dbReference>
<dbReference type="AlphaFoldDB" id="A0A366S1M6"/>
<dbReference type="PANTHER" id="PTHR13812:SF19">
    <property type="entry name" value="KETIMINE REDUCTASE MU-CRYSTALLIN"/>
    <property type="match status" value="1"/>
</dbReference>
<protein>
    <recommendedName>
        <fullName evidence="4">Quinate/shikimate 5-dehydrogenase/glutamyl-tRNA reductase domain-containing protein</fullName>
    </recommendedName>
</protein>
<comment type="similarity">
    <text evidence="1">Belongs to the ornithine cyclodeaminase/mu-crystallin family.</text>
</comment>
<dbReference type="GeneID" id="41993416"/>
<sequence length="388" mass="42357">MSNGLLILGDEEIRNLLLTLSKPEILTFKTVLEKVLIDFSVGGEGQYQPTPDFVNRPSGQKTLFRTFTSPDGVGTKIVVTPAPITDENGNTVNRPLGGLLSLCDSAGVPTGILNAAEPTGYRTTLSALIPWTWRRWTENIVVFGAGKLLVRLAYTYGLWHARLALALRGDEIKNITIVNRSVGRARDLVKQVMEENERYWKSEAKLEVLDPAQSDYDEALASLLGSADAVFCTVGSTSPLFKLKAILGDGSRSRLPFIGAIGSWQPDMIELDPEMLRHAALRDDSYSPRGAKGSILVDDLEEALVKSGEVIQSGLEKDSLLQVGEILDWLDDQSERKPEEGVEKLKAWISEGFVVYKGIGVSVTDIAAGNAILELARKRNVGTTISNF</sequence>
<accession>A0A366S1M6</accession>
<comment type="caution">
    <text evidence="2">The sequence shown here is derived from an EMBL/GenBank/DDBJ whole genome shotgun (WGS) entry which is preliminary data.</text>
</comment>
<evidence type="ECO:0008006" key="4">
    <source>
        <dbReference type="Google" id="ProtNLM"/>
    </source>
</evidence>
<organism evidence="2 3">
    <name type="scientific">Fusarium coffeatum</name>
    <dbReference type="NCBI Taxonomy" id="231269"/>
    <lineage>
        <taxon>Eukaryota</taxon>
        <taxon>Fungi</taxon>
        <taxon>Dikarya</taxon>
        <taxon>Ascomycota</taxon>
        <taxon>Pezizomycotina</taxon>
        <taxon>Sordariomycetes</taxon>
        <taxon>Hypocreomycetidae</taxon>
        <taxon>Hypocreales</taxon>
        <taxon>Nectriaceae</taxon>
        <taxon>Fusarium</taxon>
        <taxon>Fusarium incarnatum-equiseti species complex</taxon>
    </lineage>
</organism>
<evidence type="ECO:0000313" key="3">
    <source>
        <dbReference type="Proteomes" id="UP000253153"/>
    </source>
</evidence>
<proteinExistence type="inferred from homology"/>
<dbReference type="Gene3D" id="3.40.50.720">
    <property type="entry name" value="NAD(P)-binding Rossmann-like Domain"/>
    <property type="match status" value="1"/>
</dbReference>
<evidence type="ECO:0000313" key="2">
    <source>
        <dbReference type="EMBL" id="RBR23229.1"/>
    </source>
</evidence>
<keyword evidence="3" id="KW-1185">Reference proteome</keyword>
<dbReference type="SUPFAM" id="SSF51735">
    <property type="entry name" value="NAD(P)-binding Rossmann-fold domains"/>
    <property type="match status" value="1"/>
</dbReference>